<feature type="active site" description="Charge relay system" evidence="1">
    <location>
        <position position="301"/>
    </location>
</feature>
<dbReference type="RefSeq" id="WP_088618499.1">
    <property type="nucleotide sequence ID" value="NZ_CP022129.1"/>
</dbReference>
<feature type="domain" description="Acetyl xylan esterase" evidence="4">
    <location>
        <begin position="31"/>
        <end position="312"/>
    </location>
</feature>
<feature type="binding site" evidence="2">
    <location>
        <position position="106"/>
    </location>
    <ligand>
        <name>substrate</name>
    </ligand>
</feature>
<feature type="active site" description="Charge relay system" evidence="1">
    <location>
        <position position="273"/>
    </location>
</feature>
<dbReference type="InterPro" id="IPR029058">
    <property type="entry name" value="AB_hydrolase_fold"/>
</dbReference>
<evidence type="ECO:0000256" key="3">
    <source>
        <dbReference type="SAM" id="Phobius"/>
    </source>
</evidence>
<protein>
    <submittedName>
        <fullName evidence="5">Deacetylase</fullName>
    </submittedName>
</protein>
<keyword evidence="6" id="KW-1185">Reference proteome</keyword>
<proteinExistence type="predicted"/>
<keyword evidence="3" id="KW-0812">Transmembrane</keyword>
<evidence type="ECO:0000313" key="6">
    <source>
        <dbReference type="Proteomes" id="UP000197019"/>
    </source>
</evidence>
<dbReference type="GO" id="GO:0052689">
    <property type="term" value="F:carboxylic ester hydrolase activity"/>
    <property type="evidence" value="ECO:0007669"/>
    <property type="project" value="TreeGrafter"/>
</dbReference>
<evidence type="ECO:0000256" key="2">
    <source>
        <dbReference type="PIRSR" id="PIRSR639069-2"/>
    </source>
</evidence>
<reference evidence="5 6" key="1">
    <citation type="submission" date="2017-06" db="EMBL/GenBank/DDBJ databases">
        <title>Genome Sequencing of the methanotroph Methylovulum psychrotolerants str. HV10-M2 isolated from a high-altitude environment.</title>
        <authorList>
            <person name="Mateos-Rivera A."/>
        </authorList>
    </citation>
    <scope>NUCLEOTIDE SEQUENCE [LARGE SCALE GENOMIC DNA]</scope>
    <source>
        <strain evidence="5 6">HV10_M2</strain>
    </source>
</reference>
<feature type="transmembrane region" description="Helical" evidence="3">
    <location>
        <begin position="184"/>
        <end position="202"/>
    </location>
</feature>
<accession>A0A1Z4BWL8</accession>
<evidence type="ECO:0000256" key="1">
    <source>
        <dbReference type="PIRSR" id="PIRSR639069-1"/>
    </source>
</evidence>
<dbReference type="InterPro" id="IPR008391">
    <property type="entry name" value="AXE1_dom"/>
</dbReference>
<organism evidence="5 6">
    <name type="scientific">Methylovulum psychrotolerans</name>
    <dbReference type="NCBI Taxonomy" id="1704499"/>
    <lineage>
        <taxon>Bacteria</taxon>
        <taxon>Pseudomonadati</taxon>
        <taxon>Pseudomonadota</taxon>
        <taxon>Gammaproteobacteria</taxon>
        <taxon>Methylococcales</taxon>
        <taxon>Methylococcaceae</taxon>
        <taxon>Methylovulum</taxon>
    </lineage>
</organism>
<sequence length="327" mass="36472">MSDDSCNIINKNGYGFDPSYGYSLEQLLNVGSPKPPKDFLAFWQQRYQQALRIAPLPKITFINTDKSGWQIFHISYTSTNQRLIRCWLMLPTHGVVKRGFVIGHGYGGRTAPDFHLPFQDAALLFPCFRGLGLSHEMDISPDPFWHVRHHIEDADQYVLGGCVEDIWLATSTLLNLFPYLSGHLGYLGISFAGGIGALALAVEQRIARAHFNVPTFGNQPLRLRLPSQGSASSVQQYYCGHKKQTLKVLRYYDAATAAQHITLPVHCACATFDPCVAPPGQFAIYNALPGEKQLFVLEAGHYNYPNQAQQQDQLINELAAFFAPLAK</sequence>
<dbReference type="GO" id="GO:0005976">
    <property type="term" value="P:polysaccharide metabolic process"/>
    <property type="evidence" value="ECO:0007669"/>
    <property type="project" value="TreeGrafter"/>
</dbReference>
<dbReference type="SUPFAM" id="SSF53474">
    <property type="entry name" value="alpha/beta-Hydrolases"/>
    <property type="match status" value="1"/>
</dbReference>
<dbReference type="OrthoDB" id="9770528at2"/>
<dbReference type="Proteomes" id="UP000197019">
    <property type="component" value="Chromosome"/>
</dbReference>
<keyword evidence="3" id="KW-1133">Transmembrane helix</keyword>
<dbReference type="PANTHER" id="PTHR40111">
    <property type="entry name" value="CEPHALOSPORIN-C DEACETYLASE"/>
    <property type="match status" value="1"/>
</dbReference>
<feature type="active site" description="Nucleophile" evidence="1">
    <location>
        <position position="190"/>
    </location>
</feature>
<dbReference type="InterPro" id="IPR039069">
    <property type="entry name" value="CE7"/>
</dbReference>
<dbReference type="AlphaFoldDB" id="A0A1Z4BWL8"/>
<dbReference type="PANTHER" id="PTHR40111:SF1">
    <property type="entry name" value="CEPHALOSPORIN-C DEACETYLASE"/>
    <property type="match status" value="1"/>
</dbReference>
<dbReference type="KEGG" id="mpsy:CEK71_05805"/>
<name>A0A1Z4BWL8_9GAMM</name>
<dbReference type="Gene3D" id="3.40.50.1820">
    <property type="entry name" value="alpha/beta hydrolase"/>
    <property type="match status" value="1"/>
</dbReference>
<dbReference type="EMBL" id="CP022129">
    <property type="protein sequence ID" value="ASF45623.1"/>
    <property type="molecule type" value="Genomic_DNA"/>
</dbReference>
<dbReference type="Pfam" id="PF05448">
    <property type="entry name" value="AXE1"/>
    <property type="match status" value="1"/>
</dbReference>
<gene>
    <name evidence="5" type="ORF">CEK71_05805</name>
</gene>
<evidence type="ECO:0000313" key="5">
    <source>
        <dbReference type="EMBL" id="ASF45623.1"/>
    </source>
</evidence>
<evidence type="ECO:0000259" key="4">
    <source>
        <dbReference type="Pfam" id="PF05448"/>
    </source>
</evidence>
<keyword evidence="3" id="KW-0472">Membrane</keyword>